<evidence type="ECO:0000313" key="2">
    <source>
        <dbReference type="EMBL" id="GMN59073.1"/>
    </source>
</evidence>
<gene>
    <name evidence="2" type="ORF">TIFTF001_028171</name>
</gene>
<proteinExistence type="predicted"/>
<evidence type="ECO:0000313" key="3">
    <source>
        <dbReference type="Proteomes" id="UP001187192"/>
    </source>
</evidence>
<dbReference type="AlphaFoldDB" id="A0AA88IW56"/>
<protein>
    <submittedName>
        <fullName evidence="2">Uncharacterized protein</fullName>
    </submittedName>
</protein>
<reference evidence="2" key="1">
    <citation type="submission" date="2023-07" db="EMBL/GenBank/DDBJ databases">
        <title>draft genome sequence of fig (Ficus carica).</title>
        <authorList>
            <person name="Takahashi T."/>
            <person name="Nishimura K."/>
        </authorList>
    </citation>
    <scope>NUCLEOTIDE SEQUENCE</scope>
</reference>
<dbReference type="EMBL" id="BTGU01000083">
    <property type="protein sequence ID" value="GMN59073.1"/>
    <property type="molecule type" value="Genomic_DNA"/>
</dbReference>
<sequence>MAPVESCVTRTSPSSFKLSWKKHHLIIYFLAVVRLTEKTTVQALSSDKKFWANRDHDEVGACNGDGFNCSERQGEQETTTASASGERDGD</sequence>
<dbReference type="Proteomes" id="UP001187192">
    <property type="component" value="Unassembled WGS sequence"/>
</dbReference>
<organism evidence="2 3">
    <name type="scientific">Ficus carica</name>
    <name type="common">Common fig</name>
    <dbReference type="NCBI Taxonomy" id="3494"/>
    <lineage>
        <taxon>Eukaryota</taxon>
        <taxon>Viridiplantae</taxon>
        <taxon>Streptophyta</taxon>
        <taxon>Embryophyta</taxon>
        <taxon>Tracheophyta</taxon>
        <taxon>Spermatophyta</taxon>
        <taxon>Magnoliopsida</taxon>
        <taxon>eudicotyledons</taxon>
        <taxon>Gunneridae</taxon>
        <taxon>Pentapetalae</taxon>
        <taxon>rosids</taxon>
        <taxon>fabids</taxon>
        <taxon>Rosales</taxon>
        <taxon>Moraceae</taxon>
        <taxon>Ficeae</taxon>
        <taxon>Ficus</taxon>
    </lineage>
</organism>
<keyword evidence="3" id="KW-1185">Reference proteome</keyword>
<accession>A0AA88IW56</accession>
<comment type="caution">
    <text evidence="2">The sequence shown here is derived from an EMBL/GenBank/DDBJ whole genome shotgun (WGS) entry which is preliminary data.</text>
</comment>
<evidence type="ECO:0000256" key="1">
    <source>
        <dbReference type="SAM" id="MobiDB-lite"/>
    </source>
</evidence>
<name>A0AA88IW56_FICCA</name>
<feature type="region of interest" description="Disordered" evidence="1">
    <location>
        <begin position="65"/>
        <end position="90"/>
    </location>
</feature>